<reference evidence="6 7" key="1">
    <citation type="submission" date="2017-12" db="EMBL/GenBank/DDBJ databases">
        <title>Kangiella profundi FT102 completed genome.</title>
        <authorList>
            <person name="Xu J."/>
            <person name="Wang J."/>
            <person name="Lu Y."/>
        </authorList>
    </citation>
    <scope>NUCLEOTIDE SEQUENCE [LARGE SCALE GENOMIC DNA]</scope>
    <source>
        <strain evidence="6 7">FT102</strain>
    </source>
</reference>
<dbReference type="GO" id="GO:0006310">
    <property type="term" value="P:DNA recombination"/>
    <property type="evidence" value="ECO:0007669"/>
    <property type="project" value="UniProtKB-KW"/>
</dbReference>
<protein>
    <recommendedName>
        <fullName evidence="3">Recombination-associated protein RdgC</fullName>
    </recommendedName>
</protein>
<dbReference type="PANTHER" id="PTHR38103:SF1">
    <property type="entry name" value="RECOMBINATION-ASSOCIATED PROTEIN RDGC"/>
    <property type="match status" value="1"/>
</dbReference>
<keyword evidence="7" id="KW-1185">Reference proteome</keyword>
<evidence type="ECO:0000256" key="4">
    <source>
        <dbReference type="ARBA" id="ARBA00022490"/>
    </source>
</evidence>
<keyword evidence="4" id="KW-0963">Cytoplasm</keyword>
<dbReference type="Pfam" id="PF04381">
    <property type="entry name" value="RdgC"/>
    <property type="match status" value="1"/>
</dbReference>
<comment type="subcellular location">
    <subcellularLocation>
        <location evidence="1">Cytoplasm</location>
        <location evidence="1">Nucleoid</location>
    </subcellularLocation>
</comment>
<dbReference type="RefSeq" id="WP_106647076.1">
    <property type="nucleotide sequence ID" value="NZ_BMGO01000001.1"/>
</dbReference>
<dbReference type="GO" id="GO:0043590">
    <property type="term" value="C:bacterial nucleoid"/>
    <property type="evidence" value="ECO:0007669"/>
    <property type="project" value="TreeGrafter"/>
</dbReference>
<gene>
    <name evidence="6" type="ORF">CW740_08350</name>
</gene>
<evidence type="ECO:0000313" key="6">
    <source>
        <dbReference type="EMBL" id="AUD79254.1"/>
    </source>
</evidence>
<dbReference type="NCBIfam" id="NF001464">
    <property type="entry name" value="PRK00321.1-5"/>
    <property type="match status" value="1"/>
</dbReference>
<dbReference type="Proteomes" id="UP000232693">
    <property type="component" value="Chromosome"/>
</dbReference>
<organism evidence="6 7">
    <name type="scientific">Kangiella profundi</name>
    <dbReference type="NCBI Taxonomy" id="1561924"/>
    <lineage>
        <taxon>Bacteria</taxon>
        <taxon>Pseudomonadati</taxon>
        <taxon>Pseudomonadota</taxon>
        <taxon>Gammaproteobacteria</taxon>
        <taxon>Kangiellales</taxon>
        <taxon>Kangiellaceae</taxon>
        <taxon>Kangiella</taxon>
    </lineage>
</organism>
<keyword evidence="5" id="KW-0233">DNA recombination</keyword>
<dbReference type="AlphaFoldDB" id="A0A2K9AJX9"/>
<dbReference type="KEGG" id="kpd:CW740_08350"/>
<dbReference type="EMBL" id="CP025120">
    <property type="protein sequence ID" value="AUD79254.1"/>
    <property type="molecule type" value="Genomic_DNA"/>
</dbReference>
<dbReference type="OrthoDB" id="5290530at2"/>
<dbReference type="GO" id="GO:0000018">
    <property type="term" value="P:regulation of DNA recombination"/>
    <property type="evidence" value="ECO:0007669"/>
    <property type="project" value="TreeGrafter"/>
</dbReference>
<evidence type="ECO:0000256" key="5">
    <source>
        <dbReference type="ARBA" id="ARBA00023172"/>
    </source>
</evidence>
<sequence length="322" mass="36815">MAVELEFRHNTDPNSYADIVLMWFRNCHIYHLTTPFQHSPEELAELLENQRFSSVGRQDTETLGWISPLNRQFEHLVHAANGCILLCMRKEQKVIPASMVKETLEERVSTIEAEEGRKVFGKEKSALKDDILSLLKPKALSKSSHTYGYIDPRNNLLVINAGSNSVADSFIQLLIDSLGTLGAIRLMGEESPSAIMNRWLKDGLPHGWTLTGQYEFKDPQNDRVAKFKDSEESNPLIDDLLEDGYWVEKLGIRFKDQFNAVIQSDMLVKSIKFDDELLKENEDVDDVEPYARLDADLVLMTQTFAEFIAELKTEFKVITEKE</sequence>
<evidence type="ECO:0000313" key="7">
    <source>
        <dbReference type="Proteomes" id="UP000232693"/>
    </source>
</evidence>
<accession>A0A2K9AJX9</accession>
<dbReference type="PANTHER" id="PTHR38103">
    <property type="entry name" value="RECOMBINATION-ASSOCIATED PROTEIN RDGC"/>
    <property type="match status" value="1"/>
</dbReference>
<comment type="similarity">
    <text evidence="2">Belongs to the RdgC family.</text>
</comment>
<name>A0A2K9AJX9_9GAMM</name>
<evidence type="ECO:0000256" key="3">
    <source>
        <dbReference type="ARBA" id="ARBA00022296"/>
    </source>
</evidence>
<evidence type="ECO:0000256" key="2">
    <source>
        <dbReference type="ARBA" id="ARBA00008657"/>
    </source>
</evidence>
<evidence type="ECO:0000256" key="1">
    <source>
        <dbReference type="ARBA" id="ARBA00004453"/>
    </source>
</evidence>
<proteinExistence type="inferred from homology"/>
<dbReference type="InterPro" id="IPR007476">
    <property type="entry name" value="RdgC"/>
</dbReference>
<dbReference type="GO" id="GO:0003690">
    <property type="term" value="F:double-stranded DNA binding"/>
    <property type="evidence" value="ECO:0007669"/>
    <property type="project" value="TreeGrafter"/>
</dbReference>